<dbReference type="EMBL" id="BAAAZE010000013">
    <property type="protein sequence ID" value="GAA4031303.1"/>
    <property type="molecule type" value="Genomic_DNA"/>
</dbReference>
<protein>
    <recommendedName>
        <fullName evidence="4">Prepilin-type N-terminal cleavage/methylation domain-containing protein</fullName>
    </recommendedName>
</protein>
<keyword evidence="1" id="KW-0472">Membrane</keyword>
<accession>A0ABP7TU49</accession>
<keyword evidence="3" id="KW-1185">Reference proteome</keyword>
<proteinExistence type="predicted"/>
<keyword evidence="1" id="KW-0812">Transmembrane</keyword>
<feature type="transmembrane region" description="Helical" evidence="1">
    <location>
        <begin position="6"/>
        <end position="24"/>
    </location>
</feature>
<gene>
    <name evidence="2" type="ORF">GCM10022212_32320</name>
</gene>
<evidence type="ECO:0000313" key="2">
    <source>
        <dbReference type="EMBL" id="GAA4031303.1"/>
    </source>
</evidence>
<dbReference type="Proteomes" id="UP001501353">
    <property type="component" value="Unassembled WGS sequence"/>
</dbReference>
<dbReference type="Pfam" id="PF16074">
    <property type="entry name" value="PilW"/>
    <property type="match status" value="1"/>
</dbReference>
<evidence type="ECO:0000313" key="3">
    <source>
        <dbReference type="Proteomes" id="UP001501353"/>
    </source>
</evidence>
<keyword evidence="1" id="KW-1133">Transmembrane helix</keyword>
<name>A0ABP7TU49_9BURK</name>
<evidence type="ECO:0000256" key="1">
    <source>
        <dbReference type="SAM" id="Phobius"/>
    </source>
</evidence>
<organism evidence="2 3">
    <name type="scientific">Actimicrobium antarcticum</name>
    <dbReference type="NCBI Taxonomy" id="1051899"/>
    <lineage>
        <taxon>Bacteria</taxon>
        <taxon>Pseudomonadati</taxon>
        <taxon>Pseudomonadota</taxon>
        <taxon>Betaproteobacteria</taxon>
        <taxon>Burkholderiales</taxon>
        <taxon>Oxalobacteraceae</taxon>
        <taxon>Actimicrobium</taxon>
    </lineage>
</organism>
<dbReference type="InterPro" id="IPR032092">
    <property type="entry name" value="PilW"/>
</dbReference>
<evidence type="ECO:0008006" key="4">
    <source>
        <dbReference type="Google" id="ProtNLM"/>
    </source>
</evidence>
<reference evidence="3" key="1">
    <citation type="journal article" date="2019" name="Int. J. Syst. Evol. Microbiol.">
        <title>The Global Catalogue of Microorganisms (GCM) 10K type strain sequencing project: providing services to taxonomists for standard genome sequencing and annotation.</title>
        <authorList>
            <consortium name="The Broad Institute Genomics Platform"/>
            <consortium name="The Broad Institute Genome Sequencing Center for Infectious Disease"/>
            <person name="Wu L."/>
            <person name="Ma J."/>
        </authorList>
    </citation>
    <scope>NUCLEOTIDE SEQUENCE [LARGE SCALE GENOMIC DNA]</scope>
    <source>
        <strain evidence="3">JCM 16673</strain>
    </source>
</reference>
<comment type="caution">
    <text evidence="2">The sequence shown here is derived from an EMBL/GenBank/DDBJ whole genome shotgun (WGS) entry which is preliminary data.</text>
</comment>
<sequence>MSLIELMVAVTIALVMSLAIFSTLSSSEGRKRTLTATNDVAQVGIFSAYQLDKLLRSAGSGFSQGADFTFGCQLTATRTAPGQILPFTAAMAAPFTAMNTSLGGSYRLAPVIIVKDATTPNISGKGSDALIIMSGSAGFGEVPTLFTATGALTQLNLQNTVSFQANDLVLLTDTASATGPAPCMIEQVTSSFLTGGTATALPLAGSTYSGDPINGITLAAYSTVAMATNLGSGTVSNPPSFVIVGVGDNNNLMTYDLLQMGTFNTSEAMADGIFEMHALYGVDTTGNGTVDIWVDPKTAGYDAVTLQSGTTASVSTLRSIKAIRVGLILRTQLPEKATTPSVTPGPLALFSDLGATLKYTRTLATAEQNFRYRTIETTIPLRNVLLLN</sequence>